<dbReference type="Gene3D" id="3.90.190.20">
    <property type="entry name" value="Mur ligase, C-terminal domain"/>
    <property type="match status" value="1"/>
</dbReference>
<dbReference type="GO" id="GO:0008360">
    <property type="term" value="P:regulation of cell shape"/>
    <property type="evidence" value="ECO:0007669"/>
    <property type="project" value="UniProtKB-KW"/>
</dbReference>
<comment type="caution">
    <text evidence="18">The sequence shown here is derived from an EMBL/GenBank/DDBJ whole genome shotgun (WGS) entry which is preliminary data.</text>
</comment>
<dbReference type="SUPFAM" id="SSF53244">
    <property type="entry name" value="MurD-like peptide ligases, peptide-binding domain"/>
    <property type="match status" value="1"/>
</dbReference>
<evidence type="ECO:0000256" key="5">
    <source>
        <dbReference type="ARBA" id="ARBA00022598"/>
    </source>
</evidence>
<evidence type="ECO:0000313" key="19">
    <source>
        <dbReference type="Proteomes" id="UP000229816"/>
    </source>
</evidence>
<comment type="pathway">
    <text evidence="2 14">Cell wall biogenesis; peptidoglycan biosynthesis.</text>
</comment>
<comment type="subcellular location">
    <subcellularLocation>
        <location evidence="1 14">Cytoplasm</location>
    </subcellularLocation>
</comment>
<keyword evidence="4 14" id="KW-0963">Cytoplasm</keyword>
<gene>
    <name evidence="14 18" type="primary">murC</name>
    <name evidence="18" type="ORF">CO054_02300</name>
</gene>
<dbReference type="Pfam" id="PF02875">
    <property type="entry name" value="Mur_ligase_C"/>
    <property type="match status" value="1"/>
</dbReference>
<dbReference type="NCBIfam" id="TIGR01082">
    <property type="entry name" value="murC"/>
    <property type="match status" value="1"/>
</dbReference>
<dbReference type="GO" id="GO:0009252">
    <property type="term" value="P:peptidoglycan biosynthetic process"/>
    <property type="evidence" value="ECO:0007669"/>
    <property type="project" value="UniProtKB-UniRule"/>
</dbReference>
<evidence type="ECO:0000256" key="2">
    <source>
        <dbReference type="ARBA" id="ARBA00004752"/>
    </source>
</evidence>
<name>A0A2M8ESD0_9BACT</name>
<dbReference type="GO" id="GO:0051301">
    <property type="term" value="P:cell division"/>
    <property type="evidence" value="ECO:0007669"/>
    <property type="project" value="UniProtKB-KW"/>
</dbReference>
<reference evidence="19" key="1">
    <citation type="submission" date="2017-09" db="EMBL/GenBank/DDBJ databases">
        <title>Depth-based differentiation of microbial function through sediment-hosted aquifers and enrichment of novel symbionts in the deep terrestrial subsurface.</title>
        <authorList>
            <person name="Probst A.J."/>
            <person name="Ladd B."/>
            <person name="Jarett J.K."/>
            <person name="Geller-Mcgrath D.E."/>
            <person name="Sieber C.M.K."/>
            <person name="Emerson J.B."/>
            <person name="Anantharaman K."/>
            <person name="Thomas B.C."/>
            <person name="Malmstrom R."/>
            <person name="Stieglmeier M."/>
            <person name="Klingl A."/>
            <person name="Woyke T."/>
            <person name="Ryan C.M."/>
            <person name="Banfield J.F."/>
        </authorList>
    </citation>
    <scope>NUCLEOTIDE SEQUENCE [LARGE SCALE GENOMIC DNA]</scope>
</reference>
<evidence type="ECO:0000259" key="17">
    <source>
        <dbReference type="Pfam" id="PF08245"/>
    </source>
</evidence>
<dbReference type="GO" id="GO:0005737">
    <property type="term" value="C:cytoplasm"/>
    <property type="evidence" value="ECO:0007669"/>
    <property type="project" value="UniProtKB-SubCell"/>
</dbReference>
<evidence type="ECO:0000256" key="7">
    <source>
        <dbReference type="ARBA" id="ARBA00022741"/>
    </source>
</evidence>
<feature type="domain" description="Mur ligase central" evidence="17">
    <location>
        <begin position="118"/>
        <end position="305"/>
    </location>
</feature>
<dbReference type="Proteomes" id="UP000229816">
    <property type="component" value="Unassembled WGS sequence"/>
</dbReference>
<evidence type="ECO:0000259" key="15">
    <source>
        <dbReference type="Pfam" id="PF01225"/>
    </source>
</evidence>
<keyword evidence="8 14" id="KW-0067">ATP-binding</keyword>
<dbReference type="InterPro" id="IPR004101">
    <property type="entry name" value="Mur_ligase_C"/>
</dbReference>
<evidence type="ECO:0000259" key="16">
    <source>
        <dbReference type="Pfam" id="PF02875"/>
    </source>
</evidence>
<dbReference type="InterPro" id="IPR005758">
    <property type="entry name" value="UDP-N-AcMur_Ala_ligase_MurC"/>
</dbReference>
<comment type="similarity">
    <text evidence="14">Belongs to the MurCDEF family.</text>
</comment>
<dbReference type="Pfam" id="PF08245">
    <property type="entry name" value="Mur_ligase_M"/>
    <property type="match status" value="1"/>
</dbReference>
<feature type="domain" description="Mur ligase C-terminal" evidence="16">
    <location>
        <begin position="328"/>
        <end position="459"/>
    </location>
</feature>
<dbReference type="GO" id="GO:0071555">
    <property type="term" value="P:cell wall organization"/>
    <property type="evidence" value="ECO:0007669"/>
    <property type="project" value="UniProtKB-KW"/>
</dbReference>
<evidence type="ECO:0000256" key="1">
    <source>
        <dbReference type="ARBA" id="ARBA00004496"/>
    </source>
</evidence>
<keyword evidence="5 14" id="KW-0436">Ligase</keyword>
<dbReference type="GO" id="GO:0008763">
    <property type="term" value="F:UDP-N-acetylmuramate-L-alanine ligase activity"/>
    <property type="evidence" value="ECO:0007669"/>
    <property type="project" value="UniProtKB-UniRule"/>
</dbReference>
<dbReference type="AlphaFoldDB" id="A0A2M8ESD0"/>
<protein>
    <recommendedName>
        <fullName evidence="3 14">UDP-N-acetylmuramate--L-alanine ligase</fullName>
        <ecNumber evidence="3 14">6.3.2.8</ecNumber>
    </recommendedName>
    <alternativeName>
        <fullName evidence="14">UDP-N-acetylmuramoyl-L-alanine synthetase</fullName>
    </alternativeName>
</protein>
<dbReference type="InterPro" id="IPR036565">
    <property type="entry name" value="Mur-like_cat_sf"/>
</dbReference>
<dbReference type="EMBL" id="PFSF01000048">
    <property type="protein sequence ID" value="PJC28030.1"/>
    <property type="molecule type" value="Genomic_DNA"/>
</dbReference>
<evidence type="ECO:0000256" key="14">
    <source>
        <dbReference type="HAMAP-Rule" id="MF_00046"/>
    </source>
</evidence>
<dbReference type="HAMAP" id="MF_00046">
    <property type="entry name" value="MurC"/>
    <property type="match status" value="1"/>
</dbReference>
<evidence type="ECO:0000256" key="10">
    <source>
        <dbReference type="ARBA" id="ARBA00022984"/>
    </source>
</evidence>
<accession>A0A2M8ESD0</accession>
<evidence type="ECO:0000256" key="13">
    <source>
        <dbReference type="ARBA" id="ARBA00047833"/>
    </source>
</evidence>
<dbReference type="SUPFAM" id="SSF51984">
    <property type="entry name" value="MurCD N-terminal domain"/>
    <property type="match status" value="1"/>
</dbReference>
<comment type="catalytic activity">
    <reaction evidence="13 14">
        <text>UDP-N-acetyl-alpha-D-muramate + L-alanine + ATP = UDP-N-acetyl-alpha-D-muramoyl-L-alanine + ADP + phosphate + H(+)</text>
        <dbReference type="Rhea" id="RHEA:23372"/>
        <dbReference type="ChEBI" id="CHEBI:15378"/>
        <dbReference type="ChEBI" id="CHEBI:30616"/>
        <dbReference type="ChEBI" id="CHEBI:43474"/>
        <dbReference type="ChEBI" id="CHEBI:57972"/>
        <dbReference type="ChEBI" id="CHEBI:70757"/>
        <dbReference type="ChEBI" id="CHEBI:83898"/>
        <dbReference type="ChEBI" id="CHEBI:456216"/>
        <dbReference type="EC" id="6.3.2.8"/>
    </reaction>
</comment>
<dbReference type="InterPro" id="IPR000713">
    <property type="entry name" value="Mur_ligase_N"/>
</dbReference>
<dbReference type="SUPFAM" id="SSF53623">
    <property type="entry name" value="MurD-like peptide ligases, catalytic domain"/>
    <property type="match status" value="1"/>
</dbReference>
<keyword evidence="11 14" id="KW-0131">Cell cycle</keyword>
<dbReference type="PANTHER" id="PTHR43445">
    <property type="entry name" value="UDP-N-ACETYLMURAMATE--L-ALANINE LIGASE-RELATED"/>
    <property type="match status" value="1"/>
</dbReference>
<feature type="binding site" evidence="14">
    <location>
        <begin position="120"/>
        <end position="126"/>
    </location>
    <ligand>
        <name>ATP</name>
        <dbReference type="ChEBI" id="CHEBI:30616"/>
    </ligand>
</feature>
<sequence length="474" mass="52501">MKKPSFLKRVGHIHFVGIKGVGMTALACCAQDLGIEVSGSDVEEVFVTDKILKQRKIHWKIGFEEKHLKPKPDLVITTGAHGGLANPEVVAAGKLKIPILTQAQALGKFMEGKEGISVCGVGGKTTTSSMIATVLDNARKNPSFAIGVGEINSLGPAGKYDKGKEFITEADEYANSPGIDNRPKFSFQKPKVIVVTNVEYDHPDIYQNLEQTKEVFKKFFQVLPTNGLLVACVDNPNTWDAVKDFQGNLQTYGFSPRADWQIVSSYLGQEQIIFSLSHKKVIIDEIKIKVPGRYNVLNATAAFAVGTFLGLDVKTIKNGLGRFTGTKRRFEFIGETNGVKIYDDYAHHPNEIKEVLMAAQKWFPQNRLIAIFQPHTFSRTKALFNEFARSFSLAKMVVITDIYSSARETDTLGISGKLLAEETRKCHSNVVYKSSGKEVVEFLKNEAKPNDIIMTLGAGNIFQWHKSILEALRV</sequence>
<evidence type="ECO:0000313" key="18">
    <source>
        <dbReference type="EMBL" id="PJC28030.1"/>
    </source>
</evidence>
<keyword evidence="10 14" id="KW-0573">Peptidoglycan synthesis</keyword>
<proteinExistence type="inferred from homology"/>
<dbReference type="Pfam" id="PF01225">
    <property type="entry name" value="Mur_ligase"/>
    <property type="match status" value="1"/>
</dbReference>
<evidence type="ECO:0000256" key="6">
    <source>
        <dbReference type="ARBA" id="ARBA00022618"/>
    </source>
</evidence>
<dbReference type="Gene3D" id="3.40.1190.10">
    <property type="entry name" value="Mur-like, catalytic domain"/>
    <property type="match status" value="1"/>
</dbReference>
<dbReference type="EC" id="6.3.2.8" evidence="3 14"/>
<evidence type="ECO:0000256" key="11">
    <source>
        <dbReference type="ARBA" id="ARBA00023306"/>
    </source>
</evidence>
<dbReference type="PANTHER" id="PTHR43445:SF3">
    <property type="entry name" value="UDP-N-ACETYLMURAMATE--L-ALANINE LIGASE"/>
    <property type="match status" value="1"/>
</dbReference>
<organism evidence="18 19">
    <name type="scientific">Candidatus Shapirobacteria bacterium CG_4_9_14_0_2_um_filter_39_11</name>
    <dbReference type="NCBI Taxonomy" id="1974478"/>
    <lineage>
        <taxon>Bacteria</taxon>
        <taxon>Candidatus Shapironibacteriota</taxon>
    </lineage>
</organism>
<evidence type="ECO:0000256" key="9">
    <source>
        <dbReference type="ARBA" id="ARBA00022960"/>
    </source>
</evidence>
<dbReference type="InterPro" id="IPR036615">
    <property type="entry name" value="Mur_ligase_C_dom_sf"/>
</dbReference>
<comment type="function">
    <text evidence="14">Cell wall formation.</text>
</comment>
<dbReference type="InterPro" id="IPR050061">
    <property type="entry name" value="MurCDEF_pg_biosynth"/>
</dbReference>
<dbReference type="GO" id="GO:0005524">
    <property type="term" value="F:ATP binding"/>
    <property type="evidence" value="ECO:0007669"/>
    <property type="project" value="UniProtKB-UniRule"/>
</dbReference>
<keyword evidence="7 14" id="KW-0547">Nucleotide-binding</keyword>
<keyword evidence="9 14" id="KW-0133">Cell shape</keyword>
<feature type="domain" description="Mur ligase N-terminal catalytic" evidence="15">
    <location>
        <begin position="12"/>
        <end position="113"/>
    </location>
</feature>
<dbReference type="UniPathway" id="UPA00219"/>
<keyword evidence="6 14" id="KW-0132">Cell division</keyword>
<dbReference type="Gene3D" id="3.40.50.720">
    <property type="entry name" value="NAD(P)-binding Rossmann-like Domain"/>
    <property type="match status" value="1"/>
</dbReference>
<dbReference type="InterPro" id="IPR013221">
    <property type="entry name" value="Mur_ligase_cen"/>
</dbReference>
<evidence type="ECO:0000256" key="8">
    <source>
        <dbReference type="ARBA" id="ARBA00022840"/>
    </source>
</evidence>
<evidence type="ECO:0000256" key="4">
    <source>
        <dbReference type="ARBA" id="ARBA00022490"/>
    </source>
</evidence>
<evidence type="ECO:0000256" key="3">
    <source>
        <dbReference type="ARBA" id="ARBA00012211"/>
    </source>
</evidence>
<evidence type="ECO:0000256" key="12">
    <source>
        <dbReference type="ARBA" id="ARBA00023316"/>
    </source>
</evidence>
<keyword evidence="12 14" id="KW-0961">Cell wall biogenesis/degradation</keyword>